<gene>
    <name evidence="3" type="ORF">E2626_13765</name>
</gene>
<dbReference type="InterPro" id="IPR002645">
    <property type="entry name" value="STAS_dom"/>
</dbReference>
<dbReference type="CDD" id="cd07041">
    <property type="entry name" value="STAS_RsbR_RsbS_like"/>
    <property type="match status" value="1"/>
</dbReference>
<reference evidence="3 4" key="1">
    <citation type="submission" date="2019-03" db="EMBL/GenBank/DDBJ databases">
        <authorList>
            <person name="Yang Y."/>
        </authorList>
    </citation>
    <scope>NUCLEOTIDE SEQUENCE [LARGE SCALE GENOMIC DNA]</scope>
    <source>
        <strain evidence="3 4">ASL-1</strain>
    </source>
</reference>
<evidence type="ECO:0000313" key="3">
    <source>
        <dbReference type="EMBL" id="TFD99578.1"/>
    </source>
</evidence>
<keyword evidence="4" id="KW-1185">Reference proteome</keyword>
<dbReference type="Pfam" id="PF01740">
    <property type="entry name" value="STAS"/>
    <property type="match status" value="1"/>
</dbReference>
<organism evidence="3 4">
    <name type="scientific">Jeotgalibacillus salarius</name>
    <dbReference type="NCBI Taxonomy" id="546023"/>
    <lineage>
        <taxon>Bacteria</taxon>
        <taxon>Bacillati</taxon>
        <taxon>Bacillota</taxon>
        <taxon>Bacilli</taxon>
        <taxon>Bacillales</taxon>
        <taxon>Caryophanaceae</taxon>
        <taxon>Jeotgalibacillus</taxon>
    </lineage>
</organism>
<dbReference type="Proteomes" id="UP000297776">
    <property type="component" value="Unassembled WGS sequence"/>
</dbReference>
<dbReference type="InterPro" id="IPR036513">
    <property type="entry name" value="STAS_dom_sf"/>
</dbReference>
<dbReference type="RefSeq" id="WP_134382366.1">
    <property type="nucleotide sequence ID" value="NZ_SORX01000009.1"/>
</dbReference>
<evidence type="ECO:0000259" key="2">
    <source>
        <dbReference type="PROSITE" id="PS50801"/>
    </source>
</evidence>
<sequence>MIHLDAMPMPMVIIDHSLNIIEASGKAEKLFGRSASFLNWVDHESKDKAVRFMQHKHVEKLELNLVTAEGVISLFTVFINWDKNTAAVVLQLEDQLIVQLMNKVKEHQRRLEESDMELILKKNELEVSFGRISELSTAAIHLTDEVVLIPIFGDLSVSLIHYNQERILNNIYSQNIDEVIIDLQSVGRMDEAGVEELMKMIQSFSLFGAECTITGVKPEHAPFLNQFKTIKKLTFINNLEDKVARIIC</sequence>
<dbReference type="EMBL" id="SORX01000009">
    <property type="protein sequence ID" value="TFD99578.1"/>
    <property type="molecule type" value="Genomic_DNA"/>
</dbReference>
<feature type="coiled-coil region" evidence="1">
    <location>
        <begin position="90"/>
        <end position="124"/>
    </location>
</feature>
<feature type="domain" description="STAS" evidence="2">
    <location>
        <begin position="136"/>
        <end position="246"/>
    </location>
</feature>
<name>A0A4Y8LBY6_9BACL</name>
<evidence type="ECO:0000313" key="4">
    <source>
        <dbReference type="Proteomes" id="UP000297776"/>
    </source>
</evidence>
<dbReference type="AlphaFoldDB" id="A0A4Y8LBY6"/>
<dbReference type="PANTHER" id="PTHR33745">
    <property type="entry name" value="RSBT ANTAGONIST PROTEIN RSBS-RELATED"/>
    <property type="match status" value="1"/>
</dbReference>
<evidence type="ECO:0000256" key="1">
    <source>
        <dbReference type="SAM" id="Coils"/>
    </source>
</evidence>
<dbReference type="InterPro" id="IPR051932">
    <property type="entry name" value="Bact_StressResp_Reg"/>
</dbReference>
<accession>A0A4Y8LBY6</accession>
<dbReference type="OrthoDB" id="2624594at2"/>
<dbReference type="PROSITE" id="PS50801">
    <property type="entry name" value="STAS"/>
    <property type="match status" value="1"/>
</dbReference>
<dbReference type="Gene3D" id="3.30.750.24">
    <property type="entry name" value="STAS domain"/>
    <property type="match status" value="1"/>
</dbReference>
<protein>
    <submittedName>
        <fullName evidence="3">STAS domain-containing protein</fullName>
    </submittedName>
</protein>
<dbReference type="SUPFAM" id="SSF52091">
    <property type="entry name" value="SpoIIaa-like"/>
    <property type="match status" value="1"/>
</dbReference>
<dbReference type="PANTHER" id="PTHR33745:SF1">
    <property type="entry name" value="RSBT ANTAGONIST PROTEIN RSBS"/>
    <property type="match status" value="1"/>
</dbReference>
<comment type="caution">
    <text evidence="3">The sequence shown here is derived from an EMBL/GenBank/DDBJ whole genome shotgun (WGS) entry which is preliminary data.</text>
</comment>
<proteinExistence type="predicted"/>
<keyword evidence="1" id="KW-0175">Coiled coil</keyword>